<dbReference type="PANTHER" id="PTHR43024:SF1">
    <property type="entry name" value="UDP-N-ACETYLMURAMOYL-TRIPEPTIDE--D-ALANYL-D-ALANINE LIGASE"/>
    <property type="match status" value="1"/>
</dbReference>
<dbReference type="RefSeq" id="WP_223790947.1">
    <property type="nucleotide sequence ID" value="NZ_JAIOUQ010000003.1"/>
</dbReference>
<dbReference type="PANTHER" id="PTHR43024">
    <property type="entry name" value="UDP-N-ACETYLMURAMOYL-TRIPEPTIDE--D-ALANYL-D-ALANINE LIGASE"/>
    <property type="match status" value="1"/>
</dbReference>
<dbReference type="EMBL" id="JAIOUQ010000003">
    <property type="protein sequence ID" value="MBZ2165342.1"/>
    <property type="molecule type" value="Genomic_DNA"/>
</dbReference>
<evidence type="ECO:0000256" key="3">
    <source>
        <dbReference type="ARBA" id="ARBA00022840"/>
    </source>
</evidence>
<keyword evidence="5" id="KW-1185">Reference proteome</keyword>
<proteinExistence type="predicted"/>
<dbReference type="GO" id="GO:0005524">
    <property type="term" value="F:ATP binding"/>
    <property type="evidence" value="ECO:0007669"/>
    <property type="project" value="UniProtKB-KW"/>
</dbReference>
<protein>
    <submittedName>
        <fullName evidence="4">Coenzyme F430 synthase</fullName>
    </submittedName>
</protein>
<dbReference type="InterPro" id="IPR036565">
    <property type="entry name" value="Mur-like_cat_sf"/>
</dbReference>
<keyword evidence="3" id="KW-0067">ATP-binding</keyword>
<accession>A0A8T5UN28</accession>
<gene>
    <name evidence="4" type="primary">cfbE</name>
    <name evidence="4" type="ORF">K8N75_04725</name>
</gene>
<reference evidence="5" key="1">
    <citation type="journal article" date="2022" name="Microbiol. Resour. Announc.">
        <title>Draft Genome Sequence of a Methanogenic Archaeon from West Spitsbergen Permafrost.</title>
        <authorList>
            <person name="Trubitsyn V."/>
            <person name="Rivkina E."/>
            <person name="Shcherbakova V."/>
        </authorList>
    </citation>
    <scope>NUCLEOTIDE SEQUENCE [LARGE SCALE GENOMIC DNA]</scope>
    <source>
        <strain evidence="5">VT</strain>
    </source>
</reference>
<organism evidence="4 5">
    <name type="scientific">Methanobacterium spitsbergense</name>
    <dbReference type="NCBI Taxonomy" id="2874285"/>
    <lineage>
        <taxon>Archaea</taxon>
        <taxon>Methanobacteriati</taxon>
        <taxon>Methanobacteriota</taxon>
        <taxon>Methanomada group</taxon>
        <taxon>Methanobacteria</taxon>
        <taxon>Methanobacteriales</taxon>
        <taxon>Methanobacteriaceae</taxon>
        <taxon>Methanobacterium</taxon>
    </lineage>
</organism>
<comment type="caution">
    <text evidence="4">The sequence shown here is derived from an EMBL/GenBank/DDBJ whole genome shotgun (WGS) entry which is preliminary data.</text>
</comment>
<sequence length="457" mass="51015">MKVLVVDMTHGGAIITSEFLKIPNFEVYAWDIYSTMEQETRIELEEKGLKFVGKEGFDDLKLDKNYSTESDLILIAPVHCELESEVNMTHHQAVRFLLENKINVPVIEVTGVKGKTSVVWILKEIFKDSNPLVLSSLGVEVVEDKEWKLLKQNISITPASIIEAWKLAEGYEVGICIFETSLGGTGLADVGILTNLAEDYPIANNSRVASDAKLQIFQSRMVSCDLDSYNTNYSEFQEKTNTFDNGEFKVKNPANLTATQIRFGFDKTHMRIDIVDFKTLGNKIINEYIEVSTFAPAPIHISNVLAAITASLTLEVSLEKIKNGLNNFNGVKGRTSTTDYNGIRIIEEINPGLNVTAVKKALSMMKDMDDVCVIFGGKYGVTCEEIDEKSVSEVLDKIESDVQLILTDELGANVKNILNRNFKYSNNLNDAITCAVKNTCSNILIIYRSNFSDIKKR</sequence>
<evidence type="ECO:0000256" key="1">
    <source>
        <dbReference type="ARBA" id="ARBA00022598"/>
    </source>
</evidence>
<dbReference type="InterPro" id="IPR051046">
    <property type="entry name" value="MurCDEF_CellWall_CoF430Synth"/>
</dbReference>
<evidence type="ECO:0000256" key="2">
    <source>
        <dbReference type="ARBA" id="ARBA00022741"/>
    </source>
</evidence>
<dbReference type="AlphaFoldDB" id="A0A8T5UN28"/>
<dbReference type="NCBIfam" id="NF033197">
    <property type="entry name" value="F430_CfbE"/>
    <property type="match status" value="1"/>
</dbReference>
<keyword evidence="2" id="KW-0547">Nucleotide-binding</keyword>
<evidence type="ECO:0000313" key="4">
    <source>
        <dbReference type="EMBL" id="MBZ2165342.1"/>
    </source>
</evidence>
<dbReference type="GO" id="GO:0016874">
    <property type="term" value="F:ligase activity"/>
    <property type="evidence" value="ECO:0007669"/>
    <property type="project" value="UniProtKB-KW"/>
</dbReference>
<dbReference type="Proteomes" id="UP000825933">
    <property type="component" value="Unassembled WGS sequence"/>
</dbReference>
<dbReference type="SUPFAM" id="SSF53623">
    <property type="entry name" value="MurD-like peptide ligases, catalytic domain"/>
    <property type="match status" value="1"/>
</dbReference>
<evidence type="ECO:0000313" key="5">
    <source>
        <dbReference type="Proteomes" id="UP000825933"/>
    </source>
</evidence>
<name>A0A8T5UN28_9EURY</name>
<keyword evidence="1" id="KW-0436">Ligase</keyword>
<dbReference type="Gene3D" id="3.40.1190.10">
    <property type="entry name" value="Mur-like, catalytic domain"/>
    <property type="match status" value="1"/>
</dbReference>